<dbReference type="InterPro" id="IPR029256">
    <property type="entry name" value="Heliccase-ass-bd"/>
</dbReference>
<keyword evidence="4" id="KW-0539">Nucleus</keyword>
<dbReference type="InterPro" id="IPR049730">
    <property type="entry name" value="SNF2/RAD54-like_C"/>
</dbReference>
<dbReference type="GO" id="GO:0016787">
    <property type="term" value="F:hydrolase activity"/>
    <property type="evidence" value="ECO:0007669"/>
    <property type="project" value="UniProtKB-KW"/>
</dbReference>
<dbReference type="Pfam" id="PF00176">
    <property type="entry name" value="SNF2-rel_dom"/>
    <property type="match status" value="1"/>
</dbReference>
<evidence type="ECO:0000256" key="4">
    <source>
        <dbReference type="ARBA" id="ARBA00023242"/>
    </source>
</evidence>
<dbReference type="Gene3D" id="3.40.50.300">
    <property type="entry name" value="P-loop containing nucleotide triphosphate hydrolases"/>
    <property type="match status" value="1"/>
</dbReference>
<dbReference type="InterPro" id="IPR001650">
    <property type="entry name" value="Helicase_C-like"/>
</dbReference>
<dbReference type="GeneTree" id="ENSGT00940000161328"/>
<dbReference type="Ensembl" id="ENSSCAT00000005077.1">
    <property type="protein sequence ID" value="ENSSCAP00000004378.1"/>
    <property type="gene ID" value="ENSSCAG00000003578.1"/>
</dbReference>
<name>A0A8C9MJS3_SERCA</name>
<dbReference type="GO" id="GO:0005524">
    <property type="term" value="F:ATP binding"/>
    <property type="evidence" value="ECO:0007669"/>
    <property type="project" value="InterPro"/>
</dbReference>
<dbReference type="Pfam" id="PF14773">
    <property type="entry name" value="VIGSSK"/>
    <property type="match status" value="1"/>
</dbReference>
<dbReference type="InterPro" id="IPR058052">
    <property type="entry name" value="DEXHc_ERCC6L2"/>
</dbReference>
<dbReference type="OMA" id="PDSEPCH"/>
<gene>
    <name evidence="8" type="primary">LOC103822940</name>
</gene>
<proteinExistence type="predicted"/>
<dbReference type="Pfam" id="PF25806">
    <property type="entry name" value="RHH_ERCC6L2"/>
    <property type="match status" value="1"/>
</dbReference>
<dbReference type="GO" id="GO:0004386">
    <property type="term" value="F:helicase activity"/>
    <property type="evidence" value="ECO:0007669"/>
    <property type="project" value="UniProtKB-KW"/>
</dbReference>
<dbReference type="InterPro" id="IPR057931">
    <property type="entry name" value="RHH_ERCC6L2"/>
</dbReference>
<feature type="compositionally biased region" description="Polar residues" evidence="5">
    <location>
        <begin position="1439"/>
        <end position="1454"/>
    </location>
</feature>
<comment type="subcellular location">
    <subcellularLocation>
        <location evidence="1">Nucleus</location>
    </subcellularLocation>
</comment>
<feature type="region of interest" description="Disordered" evidence="5">
    <location>
        <begin position="1384"/>
        <end position="1411"/>
    </location>
</feature>
<dbReference type="PROSITE" id="PS51192">
    <property type="entry name" value="HELICASE_ATP_BIND_1"/>
    <property type="match status" value="1"/>
</dbReference>
<organism evidence="8 9">
    <name type="scientific">Serinus canaria</name>
    <name type="common">Island canary</name>
    <name type="synonym">Fringilla canaria</name>
    <dbReference type="NCBI Taxonomy" id="9135"/>
    <lineage>
        <taxon>Eukaryota</taxon>
        <taxon>Metazoa</taxon>
        <taxon>Chordata</taxon>
        <taxon>Craniata</taxon>
        <taxon>Vertebrata</taxon>
        <taxon>Euteleostomi</taxon>
        <taxon>Archelosauria</taxon>
        <taxon>Archosauria</taxon>
        <taxon>Dinosauria</taxon>
        <taxon>Saurischia</taxon>
        <taxon>Theropoda</taxon>
        <taxon>Coelurosauria</taxon>
        <taxon>Aves</taxon>
        <taxon>Neognathae</taxon>
        <taxon>Neoaves</taxon>
        <taxon>Telluraves</taxon>
        <taxon>Australaves</taxon>
        <taxon>Passeriformes</taxon>
        <taxon>Passeroidea</taxon>
        <taxon>Fringillidae</taxon>
        <taxon>Carduelinae</taxon>
        <taxon>Serinus</taxon>
    </lineage>
</organism>
<reference evidence="8" key="2">
    <citation type="submission" date="2025-09" db="UniProtKB">
        <authorList>
            <consortium name="Ensembl"/>
        </authorList>
    </citation>
    <scope>IDENTIFICATION</scope>
</reference>
<dbReference type="SMART" id="SM00487">
    <property type="entry name" value="DEXDc"/>
    <property type="match status" value="1"/>
</dbReference>
<evidence type="ECO:0000256" key="3">
    <source>
        <dbReference type="ARBA" id="ARBA00022806"/>
    </source>
</evidence>
<evidence type="ECO:0000256" key="1">
    <source>
        <dbReference type="ARBA" id="ARBA00004123"/>
    </source>
</evidence>
<dbReference type="SUPFAM" id="SSF52540">
    <property type="entry name" value="P-loop containing nucleoside triphosphate hydrolases"/>
    <property type="match status" value="2"/>
</dbReference>
<dbReference type="CDD" id="cd20400">
    <property type="entry name" value="Tudor_ERCC6L2"/>
    <property type="match status" value="1"/>
</dbReference>
<accession>A0A8C9MJS3</accession>
<reference evidence="8" key="1">
    <citation type="submission" date="2025-08" db="UniProtKB">
        <authorList>
            <consortium name="Ensembl"/>
        </authorList>
    </citation>
    <scope>IDENTIFICATION</scope>
</reference>
<dbReference type="Gene3D" id="3.40.50.10810">
    <property type="entry name" value="Tandem AAA-ATPase domain"/>
    <property type="match status" value="1"/>
</dbReference>
<evidence type="ECO:0000256" key="5">
    <source>
        <dbReference type="SAM" id="MobiDB-lite"/>
    </source>
</evidence>
<evidence type="ECO:0000259" key="7">
    <source>
        <dbReference type="PROSITE" id="PS51194"/>
    </source>
</evidence>
<dbReference type="CDD" id="cd18793">
    <property type="entry name" value="SF2_C_SNF"/>
    <property type="match status" value="1"/>
</dbReference>
<dbReference type="PANTHER" id="PTHR45629:SF7">
    <property type="entry name" value="DNA EXCISION REPAIR PROTEIN ERCC-6-RELATED"/>
    <property type="match status" value="1"/>
</dbReference>
<feature type="region of interest" description="Disordered" evidence="5">
    <location>
        <begin position="1437"/>
        <end position="1456"/>
    </location>
</feature>
<dbReference type="Proteomes" id="UP000694409">
    <property type="component" value="Unassembled WGS sequence"/>
</dbReference>
<dbReference type="Pfam" id="PF00271">
    <property type="entry name" value="Helicase_C"/>
    <property type="match status" value="1"/>
</dbReference>
<dbReference type="InterPro" id="IPR038718">
    <property type="entry name" value="SNF2-like_sf"/>
</dbReference>
<keyword evidence="2" id="KW-0378">Hydrolase</keyword>
<keyword evidence="3" id="KW-0067">ATP-binding</keyword>
<dbReference type="PANTHER" id="PTHR45629">
    <property type="entry name" value="SNF2/RAD54 FAMILY MEMBER"/>
    <property type="match status" value="1"/>
</dbReference>
<feature type="compositionally biased region" description="Basic and acidic residues" evidence="5">
    <location>
        <begin position="1396"/>
        <end position="1411"/>
    </location>
</feature>
<dbReference type="SMART" id="SM00490">
    <property type="entry name" value="HELICc"/>
    <property type="match status" value="1"/>
</dbReference>
<feature type="domain" description="Helicase ATP-binding" evidence="6">
    <location>
        <begin position="126"/>
        <end position="311"/>
    </location>
</feature>
<evidence type="ECO:0000256" key="2">
    <source>
        <dbReference type="ARBA" id="ARBA00022801"/>
    </source>
</evidence>
<dbReference type="FunFam" id="3.40.50.10810:FF:000019">
    <property type="entry name" value="DNA excision repair protein ERCC-6-like 2 isoform X1"/>
    <property type="match status" value="1"/>
</dbReference>
<dbReference type="InterPro" id="IPR027417">
    <property type="entry name" value="P-loop_NTPase"/>
</dbReference>
<keyword evidence="3" id="KW-0347">Helicase</keyword>
<keyword evidence="9" id="KW-1185">Reference proteome</keyword>
<sequence length="1524" mass="173425">MCDDGVPDHWRIGEKCLAPCFENGKLHEGTITSLEKDKNGKSFAVVSFLESEERKILITKLCKVNSRGPWKSLIFDEGDLEKPYFPDQNLPSPGVAFKLSDNGDFIPYTINRYLRDYQREGAQFLYRHYANKRGCILGDDMGLGKTIQVISFLAAVLHKKGTREDIENNMPEFLLRTMKKGSDCNPKKTFLIVAPLSLLYNWKDELDTWGYFKVSVLHGSKKDDDMSRIKQGKFEVALTTYEILRLYLDEFNSIEWSAVIVDEAHRIKNPKAQITQAMKSLKCRVRIGLTGTILQNNMKELWCVMDWAVPGLLGSRVHFKKKFSDPVEHGQRHTATKRELATGRKAMVKLARIMSAWFLRRTKALISDQLPKKEDRMVFCSLTEFQRAVYQAVLDTDDVTLVLRAGEPCSCNSGRKRKNCCYKVNAHGETIKSLRFSYLMILQKVANHAALLQTDNTSKLQEAHIKRVCSQVFSSFPDFVQLSKDAAFETISDPKYSGKMKVLQQLLNHFQKNKDKVLLFSFSTRLLDVLEQYCMASGLDYRRLDGNTKSEDRIRIVREFNSFQEINLCLVSTMAGGLGLNFVGANVVILFDPTWNPANDLQAIDRAYRIGQHRAVRVFRLISLGTVEEMMYLRQVYKQQLHCAVIGTENARRYFEAVQGSKEHQGELFGIHNLFKLRTQGSCLTKDILEREGQVEAGVMTATTWLKEENRSCSSEKYEQPDCQEDGDPQSIQAQLKREETDFWDDLSDDDILESSVKKSDRRKPCNENNCVVTKGQLSLMQCGFSKLLQREIETTKEGDHSYDSHNSISDDHTIRKNLNSKHGDFQKCQTSVSVFEHGKAVLSPNGSDKQGMQSTEWLDLSGSEEEGDIKNEDQSILKQCDIVMETESSSEADDDVIFPTQVQVCQQPVLIKEVEVHSSTSEDWEDLSKEKAGFVLKGNSRQSGFHSTESNFTVSFEDVKNDVGLKGVSDVSDESDDIELPHNSESRKLGTLSFPKWNKSLPQTKKLYRKGKESGSQNIDEFSSSDDNFPVEKVHARKKSYSSKQRSGRIQIGSKMLCPIQDVSVAQRKSSNYAIHRTSASKTVFEHPEKRMESMDKYLDGVQEVAYIHSNQNVVGSSKAENHLSRWAVHDVFELKQFSQLPANVAVCSAKKNDEVLEDNTSENRVVKERQEMLKNSKHHLYVTHPVIQRSKKVHRVGSSTFLIGRTPKGIRRRQFEEMVSHFNMGSVKDLAEHIVKATAETRQKMLKEFYVSKHPEMESFFSLEIPAEASHNYEESKLGTIHSRKRKFTVNFGRSESRPSSAKELLLSGTTETQTWEGHKGEAEQLHKDSYLQDMFVDAKYKQSPTIAAQHIQRRNSQAFKDFLASDSLSSKSEITEVLPVKSCGGQQESEETQLPKERSVSRSENGERKAQICKKNSFVDLLGDTSILDEIFRNDGNGSTGSPRTFSSGQALKSKGRPKDFWDMLNEQNEDSLRKLTDIAVIEKLCERAPHSVMTEEREVCGSSLWKRNETFLWKKYSADD</sequence>
<dbReference type="InterPro" id="IPR050496">
    <property type="entry name" value="SNF2_RAD54_helicase_repair"/>
</dbReference>
<feature type="domain" description="Helicase C-terminal" evidence="7">
    <location>
        <begin position="502"/>
        <end position="659"/>
    </location>
</feature>
<dbReference type="InterPro" id="IPR014001">
    <property type="entry name" value="Helicase_ATP-bd"/>
</dbReference>
<keyword evidence="3" id="KW-0547">Nucleotide-binding</keyword>
<dbReference type="PROSITE" id="PS00690">
    <property type="entry name" value="DEAH_ATP_HELICASE"/>
    <property type="match status" value="1"/>
</dbReference>
<dbReference type="CDD" id="cd18005">
    <property type="entry name" value="DEXHc_ERCC6L2"/>
    <property type="match status" value="1"/>
</dbReference>
<dbReference type="PROSITE" id="PS51194">
    <property type="entry name" value="HELICASE_CTER"/>
    <property type="match status" value="1"/>
</dbReference>
<evidence type="ECO:0000313" key="9">
    <source>
        <dbReference type="Proteomes" id="UP000694409"/>
    </source>
</evidence>
<dbReference type="GO" id="GO:0097680">
    <property type="term" value="P:double-strand break repair via classical nonhomologous end joining"/>
    <property type="evidence" value="ECO:0007669"/>
    <property type="project" value="Ensembl"/>
</dbReference>
<dbReference type="GO" id="GO:0005634">
    <property type="term" value="C:nucleus"/>
    <property type="evidence" value="ECO:0007669"/>
    <property type="project" value="UniProtKB-SubCell"/>
</dbReference>
<evidence type="ECO:0000259" key="6">
    <source>
        <dbReference type="PROSITE" id="PS51192"/>
    </source>
</evidence>
<evidence type="ECO:0000313" key="8">
    <source>
        <dbReference type="Ensembl" id="ENSSCAP00000004378.1"/>
    </source>
</evidence>
<dbReference type="InterPro" id="IPR000330">
    <property type="entry name" value="SNF2_N"/>
</dbReference>
<protein>
    <submittedName>
        <fullName evidence="8">DNA excision repair protein ERCC-6-like 2</fullName>
    </submittedName>
</protein>
<dbReference type="InterPro" id="IPR002464">
    <property type="entry name" value="DNA/RNA_helicase_DEAH_CS"/>
</dbReference>